<dbReference type="AlphaFoldDB" id="A0A0H5C8S7"/>
<keyword evidence="5" id="KW-1133">Transmembrane helix</keyword>
<evidence type="ECO:0000256" key="4">
    <source>
        <dbReference type="ARBA" id="ARBA00022729"/>
    </source>
</evidence>
<sequence>MKVQLEFVMGLLLWPLLAHALHFYSSNQRSHCFYEELPQGSLVVAQYHAVVKKPQAETYEFDPNLNLEFTVEETFDNNHRVVSQRSSPHGKFTFSALDSGEHRVCITPSHLDHRVDIRITFDVVQVGSEVIDSHKRDTVSLLTNQVKELNNKLQDIKKEQHLIMDREEQFRDESELVNWSVIKWSLVQLGVLGLTCVWQLGHLKRFFIKRKIV</sequence>
<dbReference type="GO" id="GO:0016020">
    <property type="term" value="C:membrane"/>
    <property type="evidence" value="ECO:0007669"/>
    <property type="project" value="UniProtKB-SubCell"/>
</dbReference>
<keyword evidence="6" id="KW-0472">Membrane</keyword>
<evidence type="ECO:0000313" key="14">
    <source>
        <dbReference type="Proteomes" id="UP000094389"/>
    </source>
</evidence>
<dbReference type="PROSITE" id="PS50866">
    <property type="entry name" value="GOLD"/>
    <property type="match status" value="1"/>
</dbReference>
<reference evidence="11" key="1">
    <citation type="submission" date="2014-12" db="EMBL/GenBank/DDBJ databases">
        <authorList>
            <person name="Jaenicke S."/>
        </authorList>
    </citation>
    <scope>NUCLEOTIDE SEQUENCE [LARGE SCALE GENOMIC DNA]</scope>
    <source>
        <strain evidence="11">CBS1600</strain>
    </source>
</reference>
<dbReference type="InterPro" id="IPR009038">
    <property type="entry name" value="GOLD_dom"/>
</dbReference>
<reference evidence="13" key="2">
    <citation type="journal article" date="2015" name="J. Biotechnol.">
        <title>The structure of the Cyberlindnera jadinii genome and its relation to Candida utilis analyzed by the occurrence of single nucleotide polymorphisms.</title>
        <authorList>
            <person name="Rupp O."/>
            <person name="Brinkrolf K."/>
            <person name="Buerth C."/>
            <person name="Kunigo M."/>
            <person name="Schneider J."/>
            <person name="Jaenicke S."/>
            <person name="Goesmann A."/>
            <person name="Puehler A."/>
            <person name="Jaeger K.-E."/>
            <person name="Ernst J.F."/>
        </authorList>
    </citation>
    <scope>NUCLEOTIDE SEQUENCE [LARGE SCALE GENOMIC DNA]</scope>
    <source>
        <strain evidence="13">ATCC 18201 / CBS 1600 / BCRC 20928 / JCM 3617 / NBRC 0987 / NRRL Y-1542</strain>
    </source>
</reference>
<evidence type="ECO:0000313" key="11">
    <source>
        <dbReference type="EMBL" id="CEP24706.1"/>
    </source>
</evidence>
<evidence type="ECO:0000256" key="1">
    <source>
        <dbReference type="ARBA" id="ARBA00004479"/>
    </source>
</evidence>
<dbReference type="RefSeq" id="XP_020069601.1">
    <property type="nucleotide sequence ID" value="XM_020215394.1"/>
</dbReference>
<gene>
    <name evidence="11" type="primary">ERP5</name>
    <name evidence="11" type="ORF">BN1211_5597</name>
    <name evidence="12" type="ORF">CYBJADRAFT_168493</name>
</gene>
<dbReference type="Pfam" id="PF01105">
    <property type="entry name" value="EMP24_GP25L"/>
    <property type="match status" value="1"/>
</dbReference>
<evidence type="ECO:0000256" key="6">
    <source>
        <dbReference type="ARBA" id="ARBA00023136"/>
    </source>
</evidence>
<accession>A0A0H5C8S7</accession>
<keyword evidence="8" id="KW-0175">Coiled coil</keyword>
<organism evidence="11 13">
    <name type="scientific">Cyberlindnera jadinii (strain ATCC 18201 / CBS 1600 / BCRC 20928 / JCM 3617 / NBRC 0987 / NRRL Y-1542)</name>
    <name type="common">Torula yeast</name>
    <name type="synonym">Candida utilis</name>
    <dbReference type="NCBI Taxonomy" id="983966"/>
    <lineage>
        <taxon>Eukaryota</taxon>
        <taxon>Fungi</taxon>
        <taxon>Dikarya</taxon>
        <taxon>Ascomycota</taxon>
        <taxon>Saccharomycotina</taxon>
        <taxon>Saccharomycetes</taxon>
        <taxon>Phaffomycetales</taxon>
        <taxon>Phaffomycetaceae</taxon>
        <taxon>Cyberlindnera</taxon>
    </lineage>
</organism>
<dbReference type="InterPro" id="IPR015720">
    <property type="entry name" value="Emp24-like"/>
</dbReference>
<dbReference type="SMART" id="SM01190">
    <property type="entry name" value="EMP24_GP25L"/>
    <property type="match status" value="1"/>
</dbReference>
<protein>
    <submittedName>
        <fullName evidence="11">ERP5 protein</fullName>
    </submittedName>
</protein>
<dbReference type="GO" id="GO:0005737">
    <property type="term" value="C:cytoplasm"/>
    <property type="evidence" value="ECO:0007669"/>
    <property type="project" value="GOC"/>
</dbReference>
<feature type="coiled-coil region" evidence="8">
    <location>
        <begin position="139"/>
        <end position="166"/>
    </location>
</feature>
<dbReference type="STRING" id="983966.A0A0H5C8S7"/>
<evidence type="ECO:0000256" key="2">
    <source>
        <dbReference type="ARBA" id="ARBA00007104"/>
    </source>
</evidence>
<feature type="signal peptide" evidence="9">
    <location>
        <begin position="1"/>
        <end position="20"/>
    </location>
</feature>
<comment type="subcellular location">
    <subcellularLocation>
        <location evidence="1 7">Membrane</location>
        <topology evidence="1 7">Single-pass type I membrane protein</topology>
    </subcellularLocation>
</comment>
<dbReference type="EMBL" id="KV453934">
    <property type="protein sequence ID" value="ODV72562.1"/>
    <property type="molecule type" value="Genomic_DNA"/>
</dbReference>
<dbReference type="PANTHER" id="PTHR22811">
    <property type="entry name" value="TRANSMEMBRANE EMP24 DOMAIN-CONTAINING PROTEIN"/>
    <property type="match status" value="1"/>
</dbReference>
<evidence type="ECO:0000313" key="12">
    <source>
        <dbReference type="EMBL" id="ODV72562.1"/>
    </source>
</evidence>
<dbReference type="OMA" id="HYLCFQT"/>
<dbReference type="GeneID" id="30989790"/>
<dbReference type="EMBL" id="CDQK01000006">
    <property type="protein sequence ID" value="CEP24706.1"/>
    <property type="molecule type" value="Genomic_DNA"/>
</dbReference>
<evidence type="ECO:0000256" key="8">
    <source>
        <dbReference type="SAM" id="Coils"/>
    </source>
</evidence>
<reference evidence="12 14" key="3">
    <citation type="journal article" date="2016" name="Proc. Natl. Acad. Sci. U.S.A.">
        <title>Comparative genomics of biotechnologically important yeasts.</title>
        <authorList>
            <person name="Riley R."/>
            <person name="Haridas S."/>
            <person name="Wolfe K.H."/>
            <person name="Lopes M.R."/>
            <person name="Hittinger C.T."/>
            <person name="Goeker M."/>
            <person name="Salamov A.A."/>
            <person name="Wisecaver J.H."/>
            <person name="Long T.M."/>
            <person name="Calvey C.H."/>
            <person name="Aerts A.L."/>
            <person name="Barry K.W."/>
            <person name="Choi C."/>
            <person name="Clum A."/>
            <person name="Coughlan A.Y."/>
            <person name="Deshpande S."/>
            <person name="Douglass A.P."/>
            <person name="Hanson S.J."/>
            <person name="Klenk H.-P."/>
            <person name="LaButti K.M."/>
            <person name="Lapidus A."/>
            <person name="Lindquist E.A."/>
            <person name="Lipzen A.M."/>
            <person name="Meier-Kolthoff J.P."/>
            <person name="Ohm R.A."/>
            <person name="Otillar R.P."/>
            <person name="Pangilinan J.L."/>
            <person name="Peng Y."/>
            <person name="Rokas A."/>
            <person name="Rosa C.A."/>
            <person name="Scheuner C."/>
            <person name="Sibirny A.A."/>
            <person name="Slot J.C."/>
            <person name="Stielow J.B."/>
            <person name="Sun H."/>
            <person name="Kurtzman C.P."/>
            <person name="Blackwell M."/>
            <person name="Grigoriev I.V."/>
            <person name="Jeffries T.W."/>
        </authorList>
    </citation>
    <scope>NUCLEOTIDE SEQUENCE [LARGE SCALE GENOMIC DNA]</scope>
    <source>
        <strain evidence="14">ATCC 18201 / CBS 1600 / BCRC 20928 / JCM 3617 / NBRC 0987 / NRRL Y-1542</strain>
        <strain evidence="12">NRRL Y-1542</strain>
    </source>
</reference>
<evidence type="ECO:0000256" key="9">
    <source>
        <dbReference type="SAM" id="SignalP"/>
    </source>
</evidence>
<dbReference type="Proteomes" id="UP000038830">
    <property type="component" value="Unassembled WGS sequence"/>
</dbReference>
<keyword evidence="3 7" id="KW-0812">Transmembrane</keyword>
<dbReference type="Proteomes" id="UP000094389">
    <property type="component" value="Unassembled WGS sequence"/>
</dbReference>
<keyword evidence="4 9" id="KW-0732">Signal</keyword>
<name>A0A0H5C8S7_CYBJN</name>
<feature type="chain" id="PRO_5040564458" evidence="9">
    <location>
        <begin position="21"/>
        <end position="213"/>
    </location>
</feature>
<dbReference type="OrthoDB" id="3427at2759"/>
<dbReference type="GO" id="GO:0006888">
    <property type="term" value="P:endoplasmic reticulum to Golgi vesicle-mediated transport"/>
    <property type="evidence" value="ECO:0007669"/>
    <property type="project" value="UniProtKB-ARBA"/>
</dbReference>
<accession>A0A1E4RZ66</accession>
<evidence type="ECO:0000259" key="10">
    <source>
        <dbReference type="PROSITE" id="PS50866"/>
    </source>
</evidence>
<evidence type="ECO:0000256" key="3">
    <source>
        <dbReference type="ARBA" id="ARBA00022692"/>
    </source>
</evidence>
<feature type="domain" description="GOLD" evidence="10">
    <location>
        <begin position="30"/>
        <end position="162"/>
    </location>
</feature>
<keyword evidence="14" id="KW-1185">Reference proteome</keyword>
<evidence type="ECO:0000256" key="7">
    <source>
        <dbReference type="RuleBase" id="RU003827"/>
    </source>
</evidence>
<evidence type="ECO:0000256" key="5">
    <source>
        <dbReference type="ARBA" id="ARBA00022989"/>
    </source>
</evidence>
<evidence type="ECO:0000313" key="13">
    <source>
        <dbReference type="Proteomes" id="UP000038830"/>
    </source>
</evidence>
<proteinExistence type="inferred from homology"/>
<comment type="similarity">
    <text evidence="2 7">Belongs to the EMP24/GP25L family.</text>
</comment>